<dbReference type="GO" id="GO:0003677">
    <property type="term" value="F:DNA binding"/>
    <property type="evidence" value="ECO:0007669"/>
    <property type="project" value="UniProtKB-KW"/>
</dbReference>
<name>A0A806JC47_GLAPU</name>
<keyword evidence="2" id="KW-0680">Restriction system</keyword>
<keyword evidence="3" id="KW-0238">DNA-binding</keyword>
<dbReference type="CDD" id="cd17249">
    <property type="entry name" value="RMtype1_S_EcoR124I-TRD2-CR2_like"/>
    <property type="match status" value="1"/>
</dbReference>
<feature type="domain" description="Type I restriction modification DNA specificity" evidence="4">
    <location>
        <begin position="7"/>
        <end position="177"/>
    </location>
</feature>
<dbReference type="REBASE" id="66046">
    <property type="entry name" value="S.Hpa906ORF10680P"/>
</dbReference>
<reference evidence="5 6" key="1">
    <citation type="journal article" date="2013" name="PLoS ONE">
        <title>Complete Genome Analysis of a Haemophilus parasuis Serovar 12 Strain from China.</title>
        <authorList>
            <person name="Li Y."/>
            <person name="Kwok A.H."/>
            <person name="Jiang J."/>
            <person name="Zou Y."/>
            <person name="Zheng F."/>
            <person name="Chen P."/>
            <person name="Hou C."/>
            <person name="Leung F.C."/>
            <person name="Jiang P."/>
        </authorList>
    </citation>
    <scope>NUCLEOTIDE SEQUENCE [LARGE SCALE GENOMIC DNA]</scope>
    <source>
        <strain evidence="5 6">ZJ0906</strain>
    </source>
</reference>
<dbReference type="InterPro" id="IPR051212">
    <property type="entry name" value="Type-I_RE_S_subunit"/>
</dbReference>
<accession>A0A806JC47</accession>
<comment type="similarity">
    <text evidence="1">Belongs to the type-I restriction system S methylase family.</text>
</comment>
<dbReference type="GO" id="GO:0009307">
    <property type="term" value="P:DNA restriction-modification system"/>
    <property type="evidence" value="ECO:0007669"/>
    <property type="project" value="UniProtKB-KW"/>
</dbReference>
<dbReference type="CDD" id="cd17262">
    <property type="entry name" value="RMtype1_S_Aco12261I-TRD2-CR2"/>
    <property type="match status" value="1"/>
</dbReference>
<evidence type="ECO:0000256" key="2">
    <source>
        <dbReference type="ARBA" id="ARBA00022747"/>
    </source>
</evidence>
<feature type="domain" description="Type I restriction modification DNA specificity" evidence="4">
    <location>
        <begin position="211"/>
        <end position="393"/>
    </location>
</feature>
<dbReference type="Gene3D" id="3.90.220.20">
    <property type="entry name" value="DNA methylase specificity domains"/>
    <property type="match status" value="2"/>
</dbReference>
<dbReference type="Proteomes" id="UP000014672">
    <property type="component" value="Chromosome"/>
</dbReference>
<proteinExistence type="inferred from homology"/>
<dbReference type="InterPro" id="IPR044946">
    <property type="entry name" value="Restrct_endonuc_typeI_TRD_sf"/>
</dbReference>
<evidence type="ECO:0000313" key="5">
    <source>
        <dbReference type="EMBL" id="AGO17236.1"/>
    </source>
</evidence>
<protein>
    <recommendedName>
        <fullName evidence="4">Type I restriction modification DNA specificity domain-containing protein</fullName>
    </recommendedName>
</protein>
<sequence length="411" mass="46624">MKEKALPEGWKIRLLEDLADILDAKRIPVNNEEREARIAGKSLDKLYPYFGATGEVGKIDGYLFDEELIALGEDGVPFFDSKKNKAYLLTGKTWVNNHAHVLRAKDNIAVNQYLLYYLNQFDYQGYVNGATRLKLTQANMRKIPVITAPFEQQQKLAKKFTALLSQVAEIKQRLEKIPALLKTYRQSVLARAVNGELSAKWREENGVSLDSWNKAKINNLGSIFSGKTPSKKNPSYWENGTVYWVSAKDMKFDEITFSSDLITEKAVNETKLKICPTDTILMVMRSGIIAHTFPVALTKVEVTINQDLKALRPKKDFVQPKFIFYLLKGNEQKILEKCSKAGTTVASIEMPEFEKFVFDIPSLEEQNYITQAVEKHLNFANQLEAQVNAALERVNLMTQAILAKGFRGELL</sequence>
<dbReference type="KEGG" id="hpaz:K756_10655"/>
<dbReference type="EMBL" id="CP005384">
    <property type="protein sequence ID" value="AGO17236.1"/>
    <property type="molecule type" value="Genomic_DNA"/>
</dbReference>
<dbReference type="PANTHER" id="PTHR43140:SF1">
    <property type="entry name" value="TYPE I RESTRICTION ENZYME ECOKI SPECIFICITY SUBUNIT"/>
    <property type="match status" value="1"/>
</dbReference>
<evidence type="ECO:0000256" key="3">
    <source>
        <dbReference type="ARBA" id="ARBA00023125"/>
    </source>
</evidence>
<evidence type="ECO:0000256" key="1">
    <source>
        <dbReference type="ARBA" id="ARBA00010923"/>
    </source>
</evidence>
<evidence type="ECO:0000259" key="4">
    <source>
        <dbReference type="Pfam" id="PF01420"/>
    </source>
</evidence>
<dbReference type="PANTHER" id="PTHR43140">
    <property type="entry name" value="TYPE-1 RESTRICTION ENZYME ECOKI SPECIFICITY PROTEIN"/>
    <property type="match status" value="1"/>
</dbReference>
<dbReference type="SUPFAM" id="SSF116734">
    <property type="entry name" value="DNA methylase specificity domain"/>
    <property type="match status" value="2"/>
</dbReference>
<dbReference type="Pfam" id="PF01420">
    <property type="entry name" value="Methylase_S"/>
    <property type="match status" value="2"/>
</dbReference>
<evidence type="ECO:0000313" key="6">
    <source>
        <dbReference type="Proteomes" id="UP000014672"/>
    </source>
</evidence>
<dbReference type="InterPro" id="IPR000055">
    <property type="entry name" value="Restrct_endonuc_typeI_TRD"/>
</dbReference>
<gene>
    <name evidence="5" type="ORF">K756_10655</name>
</gene>
<organism evidence="5 6">
    <name type="scientific">Glaesserella parasuis ZJ0906</name>
    <dbReference type="NCBI Taxonomy" id="1322346"/>
    <lineage>
        <taxon>Bacteria</taxon>
        <taxon>Pseudomonadati</taxon>
        <taxon>Pseudomonadota</taxon>
        <taxon>Gammaproteobacteria</taxon>
        <taxon>Pasteurellales</taxon>
        <taxon>Pasteurellaceae</taxon>
        <taxon>Glaesserella</taxon>
    </lineage>
</organism>
<dbReference type="AlphaFoldDB" id="A0A806JC47"/>